<dbReference type="Proteomes" id="UP000828390">
    <property type="component" value="Unassembled WGS sequence"/>
</dbReference>
<dbReference type="EMBL" id="JAIWYP010000004">
    <property type="protein sequence ID" value="KAH3840979.1"/>
    <property type="molecule type" value="Genomic_DNA"/>
</dbReference>
<reference evidence="2" key="1">
    <citation type="journal article" date="2019" name="bioRxiv">
        <title>The Genome of the Zebra Mussel, Dreissena polymorpha: A Resource for Invasive Species Research.</title>
        <authorList>
            <person name="McCartney M.A."/>
            <person name="Auch B."/>
            <person name="Kono T."/>
            <person name="Mallez S."/>
            <person name="Zhang Y."/>
            <person name="Obille A."/>
            <person name="Becker A."/>
            <person name="Abrahante J.E."/>
            <person name="Garbe J."/>
            <person name="Badalamenti J.P."/>
            <person name="Herman A."/>
            <person name="Mangelson H."/>
            <person name="Liachko I."/>
            <person name="Sullivan S."/>
            <person name="Sone E.D."/>
            <person name="Koren S."/>
            <person name="Silverstein K.A.T."/>
            <person name="Beckman K.B."/>
            <person name="Gohl D.M."/>
        </authorList>
    </citation>
    <scope>NUCLEOTIDE SEQUENCE</scope>
    <source>
        <strain evidence="2">Duluth1</strain>
        <tissue evidence="2">Whole animal</tissue>
    </source>
</reference>
<sequence>MSGCPALQGTRLLRKGSADNLQEIFFPLLAPSSAFMAALDVTGRRLVPRGGFPSELSVLSTAAPGPFSKVTPSMFWSSPPGPPRMSSTLVSSLSRCSRQSSDGTSARSGQANSRR</sequence>
<reference evidence="2" key="2">
    <citation type="submission" date="2020-11" db="EMBL/GenBank/DDBJ databases">
        <authorList>
            <person name="McCartney M.A."/>
            <person name="Auch B."/>
            <person name="Kono T."/>
            <person name="Mallez S."/>
            <person name="Becker A."/>
            <person name="Gohl D.M."/>
            <person name="Silverstein K.A.T."/>
            <person name="Koren S."/>
            <person name="Bechman K.B."/>
            <person name="Herman A."/>
            <person name="Abrahante J.E."/>
            <person name="Garbe J."/>
        </authorList>
    </citation>
    <scope>NUCLEOTIDE SEQUENCE</scope>
    <source>
        <strain evidence="2">Duluth1</strain>
        <tissue evidence="2">Whole animal</tissue>
    </source>
</reference>
<proteinExistence type="predicted"/>
<name>A0A9D4KK57_DREPO</name>
<evidence type="ECO:0000256" key="1">
    <source>
        <dbReference type="SAM" id="MobiDB-lite"/>
    </source>
</evidence>
<dbReference type="AlphaFoldDB" id="A0A9D4KK57"/>
<feature type="region of interest" description="Disordered" evidence="1">
    <location>
        <begin position="73"/>
        <end position="115"/>
    </location>
</feature>
<protein>
    <submittedName>
        <fullName evidence="2">Uncharacterized protein</fullName>
    </submittedName>
</protein>
<organism evidence="2 3">
    <name type="scientific">Dreissena polymorpha</name>
    <name type="common">Zebra mussel</name>
    <name type="synonym">Mytilus polymorpha</name>
    <dbReference type="NCBI Taxonomy" id="45954"/>
    <lineage>
        <taxon>Eukaryota</taxon>
        <taxon>Metazoa</taxon>
        <taxon>Spiralia</taxon>
        <taxon>Lophotrochozoa</taxon>
        <taxon>Mollusca</taxon>
        <taxon>Bivalvia</taxon>
        <taxon>Autobranchia</taxon>
        <taxon>Heteroconchia</taxon>
        <taxon>Euheterodonta</taxon>
        <taxon>Imparidentia</taxon>
        <taxon>Neoheterodontei</taxon>
        <taxon>Myida</taxon>
        <taxon>Dreissenoidea</taxon>
        <taxon>Dreissenidae</taxon>
        <taxon>Dreissena</taxon>
    </lineage>
</organism>
<accession>A0A9D4KK57</accession>
<feature type="compositionally biased region" description="Polar residues" evidence="1">
    <location>
        <begin position="102"/>
        <end position="115"/>
    </location>
</feature>
<gene>
    <name evidence="2" type="ORF">DPMN_114437</name>
</gene>
<keyword evidence="3" id="KW-1185">Reference proteome</keyword>
<comment type="caution">
    <text evidence="2">The sequence shown here is derived from an EMBL/GenBank/DDBJ whole genome shotgun (WGS) entry which is preliminary data.</text>
</comment>
<evidence type="ECO:0000313" key="3">
    <source>
        <dbReference type="Proteomes" id="UP000828390"/>
    </source>
</evidence>
<evidence type="ECO:0000313" key="2">
    <source>
        <dbReference type="EMBL" id="KAH3840979.1"/>
    </source>
</evidence>
<feature type="compositionally biased region" description="Low complexity" evidence="1">
    <location>
        <begin position="86"/>
        <end position="101"/>
    </location>
</feature>